<dbReference type="GO" id="GO:0003677">
    <property type="term" value="F:DNA binding"/>
    <property type="evidence" value="ECO:0007669"/>
    <property type="project" value="UniProtKB-KW"/>
</dbReference>
<keyword evidence="2" id="KW-0805">Transcription regulation</keyword>
<keyword evidence="4" id="KW-0238">DNA-binding</keyword>
<dbReference type="EMBL" id="CP018911">
    <property type="protein sequence ID" value="AZU04573.1"/>
    <property type="molecule type" value="Genomic_DNA"/>
</dbReference>
<dbReference type="AlphaFoldDB" id="A0A3T0EAV4"/>
<keyword evidence="5" id="KW-0804">Transcription</keyword>
<name>A0A3T0EAV4_9PROT</name>
<accession>A0A3T0EAV4</accession>
<evidence type="ECO:0000313" key="6">
    <source>
        <dbReference type="EMBL" id="AZU04573.1"/>
    </source>
</evidence>
<dbReference type="InterPro" id="IPR013325">
    <property type="entry name" value="RNA_pol_sigma_r2"/>
</dbReference>
<dbReference type="NCBIfam" id="NF004113">
    <property type="entry name" value="PRK05602.1"/>
    <property type="match status" value="1"/>
</dbReference>
<dbReference type="InterPro" id="IPR036388">
    <property type="entry name" value="WH-like_DNA-bd_sf"/>
</dbReference>
<dbReference type="Proteomes" id="UP000286954">
    <property type="component" value="Chromosome"/>
</dbReference>
<dbReference type="InterPro" id="IPR013324">
    <property type="entry name" value="RNA_pol_sigma_r3/r4-like"/>
</dbReference>
<organism evidence="6 7">
    <name type="scientific">Glycocaulis alkaliphilus</name>
    <dbReference type="NCBI Taxonomy" id="1434191"/>
    <lineage>
        <taxon>Bacteria</taxon>
        <taxon>Pseudomonadati</taxon>
        <taxon>Pseudomonadota</taxon>
        <taxon>Alphaproteobacteria</taxon>
        <taxon>Maricaulales</taxon>
        <taxon>Maricaulaceae</taxon>
        <taxon>Glycocaulis</taxon>
    </lineage>
</organism>
<dbReference type="NCBIfam" id="TIGR02937">
    <property type="entry name" value="sigma70-ECF"/>
    <property type="match status" value="1"/>
</dbReference>
<evidence type="ECO:0000313" key="7">
    <source>
        <dbReference type="Proteomes" id="UP000286954"/>
    </source>
</evidence>
<dbReference type="PANTHER" id="PTHR43133:SF8">
    <property type="entry name" value="RNA POLYMERASE SIGMA FACTOR HI_1459-RELATED"/>
    <property type="match status" value="1"/>
</dbReference>
<dbReference type="SUPFAM" id="SSF88946">
    <property type="entry name" value="Sigma2 domain of RNA polymerase sigma factors"/>
    <property type="match status" value="1"/>
</dbReference>
<dbReference type="SUPFAM" id="SSF88659">
    <property type="entry name" value="Sigma3 and sigma4 domains of RNA polymerase sigma factors"/>
    <property type="match status" value="1"/>
</dbReference>
<dbReference type="KEGG" id="gak:X907_2050"/>
<dbReference type="InterPro" id="IPR039425">
    <property type="entry name" value="RNA_pol_sigma-70-like"/>
</dbReference>
<evidence type="ECO:0000256" key="3">
    <source>
        <dbReference type="ARBA" id="ARBA00023082"/>
    </source>
</evidence>
<evidence type="ECO:0000256" key="5">
    <source>
        <dbReference type="ARBA" id="ARBA00023163"/>
    </source>
</evidence>
<dbReference type="InterPro" id="IPR014284">
    <property type="entry name" value="RNA_pol_sigma-70_dom"/>
</dbReference>
<dbReference type="GO" id="GO:0016987">
    <property type="term" value="F:sigma factor activity"/>
    <property type="evidence" value="ECO:0007669"/>
    <property type="project" value="UniProtKB-KW"/>
</dbReference>
<dbReference type="InterPro" id="IPR013249">
    <property type="entry name" value="RNA_pol_sigma70_r4_t2"/>
</dbReference>
<dbReference type="InterPro" id="IPR007627">
    <property type="entry name" value="RNA_pol_sigma70_r2"/>
</dbReference>
<keyword evidence="7" id="KW-1185">Reference proteome</keyword>
<sequence>MNAANAAAATRATEGQLVREASIRPVLQVITGSGKGAVPDGDAALARALAQGDSVAMQAFITRTLPKITGVAWRLLGDSSEAEDVAQETYLKVWRHAHKWKPGTARFDSWVMRIAVNLCYDRLRKRRETSMPENYERADGEADADSVLAGKDSQEAVRAAVAALPERQRLALELCHFQELGNIEAAEIMEVSVEAMESLLSRARRSLREQLADNAADLINTLAHGRGDQSRGDPI</sequence>
<proteinExistence type="inferred from homology"/>
<dbReference type="CDD" id="cd06171">
    <property type="entry name" value="Sigma70_r4"/>
    <property type="match status" value="1"/>
</dbReference>
<comment type="similarity">
    <text evidence="1">Belongs to the sigma-70 factor family. ECF subfamily.</text>
</comment>
<dbReference type="GO" id="GO:0006352">
    <property type="term" value="P:DNA-templated transcription initiation"/>
    <property type="evidence" value="ECO:0007669"/>
    <property type="project" value="InterPro"/>
</dbReference>
<evidence type="ECO:0000256" key="4">
    <source>
        <dbReference type="ARBA" id="ARBA00023125"/>
    </source>
</evidence>
<dbReference type="Gene3D" id="1.10.10.10">
    <property type="entry name" value="Winged helix-like DNA-binding domain superfamily/Winged helix DNA-binding domain"/>
    <property type="match status" value="1"/>
</dbReference>
<dbReference type="RefSeq" id="WP_233352300.1">
    <property type="nucleotide sequence ID" value="NZ_BMFB01000001.1"/>
</dbReference>
<protein>
    <submittedName>
        <fullName evidence="6">RNA polymerase, sigma-24 subunit, ECF subfamily</fullName>
    </submittedName>
</protein>
<gene>
    <name evidence="6" type="ORF">X907_2050</name>
</gene>
<dbReference type="PANTHER" id="PTHR43133">
    <property type="entry name" value="RNA POLYMERASE ECF-TYPE SIGMA FACTO"/>
    <property type="match status" value="1"/>
</dbReference>
<keyword evidence="3" id="KW-0731">Sigma factor</keyword>
<evidence type="ECO:0000256" key="2">
    <source>
        <dbReference type="ARBA" id="ARBA00023015"/>
    </source>
</evidence>
<evidence type="ECO:0000256" key="1">
    <source>
        <dbReference type="ARBA" id="ARBA00010641"/>
    </source>
</evidence>
<reference evidence="6 7" key="1">
    <citation type="submission" date="2016-12" db="EMBL/GenBank/DDBJ databases">
        <title>The genome of dimorphic prosthecate Glycocaulis alkaliphilus 6b-8t, isolated from crude oil dictates its adaptability in petroleum environments.</title>
        <authorList>
            <person name="Wu X.-L."/>
            <person name="Geng S."/>
        </authorList>
    </citation>
    <scope>NUCLEOTIDE SEQUENCE [LARGE SCALE GENOMIC DNA]</scope>
    <source>
        <strain evidence="6 7">6B-8</strain>
    </source>
</reference>
<dbReference type="Gene3D" id="1.10.1740.10">
    <property type="match status" value="1"/>
</dbReference>
<dbReference type="Pfam" id="PF08281">
    <property type="entry name" value="Sigma70_r4_2"/>
    <property type="match status" value="1"/>
</dbReference>
<dbReference type="Pfam" id="PF04542">
    <property type="entry name" value="Sigma70_r2"/>
    <property type="match status" value="1"/>
</dbReference>